<proteinExistence type="predicted"/>
<dbReference type="Pfam" id="PF01381">
    <property type="entry name" value="HTH_3"/>
    <property type="match status" value="1"/>
</dbReference>
<dbReference type="InterPro" id="IPR001387">
    <property type="entry name" value="Cro/C1-type_HTH"/>
</dbReference>
<dbReference type="InterPro" id="IPR010982">
    <property type="entry name" value="Lambda_DNA-bd_dom_sf"/>
</dbReference>
<dbReference type="GO" id="GO:0003677">
    <property type="term" value="F:DNA binding"/>
    <property type="evidence" value="ECO:0007669"/>
    <property type="project" value="InterPro"/>
</dbReference>
<evidence type="ECO:0000259" key="1">
    <source>
        <dbReference type="PROSITE" id="PS50943"/>
    </source>
</evidence>
<gene>
    <name evidence="2" type="ORF">MNB_SUP05-SYMBIONT-4-1165</name>
</gene>
<sequence length="105" mass="11791">MVSLITPLTPSKVQTQIAENLRLHRLQMNLTQEGLAKRAGVSLATLRKFEQQGGISLTSFLKLQMVLDKLADILKATEVKKTEFTSIDEVLQDSKPTIRKRGTRK</sequence>
<dbReference type="AlphaFoldDB" id="A0A1W1DYU8"/>
<evidence type="ECO:0000313" key="2">
    <source>
        <dbReference type="EMBL" id="SFV86797.1"/>
    </source>
</evidence>
<organism evidence="2">
    <name type="scientific">hydrothermal vent metagenome</name>
    <dbReference type="NCBI Taxonomy" id="652676"/>
    <lineage>
        <taxon>unclassified sequences</taxon>
        <taxon>metagenomes</taxon>
        <taxon>ecological metagenomes</taxon>
    </lineage>
</organism>
<dbReference type="PROSITE" id="PS50943">
    <property type="entry name" value="HTH_CROC1"/>
    <property type="match status" value="1"/>
</dbReference>
<dbReference type="EMBL" id="FPHY01000107">
    <property type="protein sequence ID" value="SFV86797.1"/>
    <property type="molecule type" value="Genomic_DNA"/>
</dbReference>
<dbReference type="Gene3D" id="1.10.260.40">
    <property type="entry name" value="lambda repressor-like DNA-binding domains"/>
    <property type="match status" value="1"/>
</dbReference>
<protein>
    <submittedName>
        <fullName evidence="2">Transcriptional regulator</fullName>
    </submittedName>
</protein>
<feature type="domain" description="HTH cro/C1-type" evidence="1">
    <location>
        <begin position="21"/>
        <end position="74"/>
    </location>
</feature>
<dbReference type="SMART" id="SM00530">
    <property type="entry name" value="HTH_XRE"/>
    <property type="match status" value="1"/>
</dbReference>
<name>A0A1W1DYU8_9ZZZZ</name>
<dbReference type="SUPFAM" id="SSF47413">
    <property type="entry name" value="lambda repressor-like DNA-binding domains"/>
    <property type="match status" value="1"/>
</dbReference>
<accession>A0A1W1DYU8</accession>
<dbReference type="CDD" id="cd00093">
    <property type="entry name" value="HTH_XRE"/>
    <property type="match status" value="1"/>
</dbReference>
<reference evidence="2" key="1">
    <citation type="submission" date="2016-10" db="EMBL/GenBank/DDBJ databases">
        <authorList>
            <person name="de Groot N.N."/>
        </authorList>
    </citation>
    <scope>NUCLEOTIDE SEQUENCE</scope>
</reference>